<dbReference type="Proteomes" id="UP000800094">
    <property type="component" value="Unassembled WGS sequence"/>
</dbReference>
<feature type="domain" description="C3H1-type" evidence="3">
    <location>
        <begin position="686"/>
        <end position="713"/>
    </location>
</feature>
<dbReference type="InterPro" id="IPR026708">
    <property type="entry name" value="CSPP1"/>
</dbReference>
<feature type="compositionally biased region" description="Low complexity" evidence="2">
    <location>
        <begin position="650"/>
        <end position="665"/>
    </location>
</feature>
<sequence>MFPLAVIQPQGYSTSEPANMSTLKRTRAATDDGSETEQLFKRSIKVAKQQKPDGEGDLSKPGWRPLYASDGLNAVAEVQGKALDPSLPRKLSDAAPLTSSEKQTKAAIQGDDPPSLQIALSLDRFSLRENQWAEWVSKEKDDKEKAAIIITARDSDSRTKQQLLRLVRQLWPWFCDALDTITREILLSPDERSNYCQAVSTMRNAILVLRERHGTPRTELYLLSTHIWKNSSGPKLPLDSVNRVVKMLGKTPSIHEHLRILRLQLEYIQESFSAPDWSDEAYKRELRQEEDDARKRKKADGDHRARLREAFEREQAAQYRAAEEAEQQRAWKAAEEQTRQEEARKQAEAKQAQQREDTRLQEEARQKAAEEEVRRQQEQEARRTQEARQQAEQEMRQVQAERERQKLEKDRIAAETLTTQLVATIQNGTPLPFLLPPKSDLIAKLSSAWSMLESDIAAMGPQDLTKLSELEELDVYWITPTQNAMLALRLLRRTPNELLSTGWDLDTMHNLNELLGHYQEIEVLQWLKVKVIDVWGLLREAQMELNASFAFSTSSEESSSSIGSNNTEITIPNDSPERSACSTEVAKAVAPRPKTSFESPLTARITYPEGDPRVKKPQSTSRPPPFEQSDIESEGDTNGNDRSRIEHTETQTSSSTRSDQSYSSDATAPLSPCNDGDINMEDAPEQPFRKFCTFFLKNKCKFGDRCRDLHDRQTPHQSTLSSRNGGLAQHQPSEPLPSEAQRCSHAQRYGSCKLGDKCRELRALNHTTAPAVIRGQQMETNVSPDCSRIPCKFGGHCRKKRCPFKHELELQAESTEQNQDDANDTERPYDMPANAFNAAQRAPPPPMTEPRLPDSNLASARIRTINTRLVDLMQHANPGLETFETDDFYDATRSYLRETLAKAFAAEITESRLSAERVEMLHRSVLTHIPTTDLKQRQKITSVLGDVGNKVDKALREMGQEDATPRFWRNTRAPTLTASTSVQPKQNSPFIFGARASPAGISGFSCDATDDSGDAVRDNNVSFTKVEANQEEGVKFKGRGPRSYRPSSARAPPRKRQ</sequence>
<keyword evidence="1" id="KW-0863">Zinc-finger</keyword>
<protein>
    <recommendedName>
        <fullName evidence="3">C3H1-type domain-containing protein</fullName>
    </recommendedName>
</protein>
<dbReference type="OrthoDB" id="411372at2759"/>
<feature type="region of interest" description="Disordered" evidence="2">
    <location>
        <begin position="86"/>
        <end position="113"/>
    </location>
</feature>
<dbReference type="InterPro" id="IPR000571">
    <property type="entry name" value="Znf_CCCH"/>
</dbReference>
<feature type="region of interest" description="Disordered" evidence="2">
    <location>
        <begin position="317"/>
        <end position="397"/>
    </location>
</feature>
<keyword evidence="1" id="KW-0862">Zinc</keyword>
<dbReference type="GO" id="GO:0008270">
    <property type="term" value="F:zinc ion binding"/>
    <property type="evidence" value="ECO:0007669"/>
    <property type="project" value="UniProtKB-KW"/>
</dbReference>
<evidence type="ECO:0000313" key="4">
    <source>
        <dbReference type="EMBL" id="KAF2242240.1"/>
    </source>
</evidence>
<dbReference type="GO" id="GO:0032467">
    <property type="term" value="P:positive regulation of cytokinesis"/>
    <property type="evidence" value="ECO:0007669"/>
    <property type="project" value="InterPro"/>
</dbReference>
<feature type="region of interest" description="Disordered" evidence="2">
    <location>
        <begin position="1022"/>
        <end position="1057"/>
    </location>
</feature>
<feature type="compositionally biased region" description="Low complexity" evidence="2">
    <location>
        <begin position="552"/>
        <end position="571"/>
    </location>
</feature>
<feature type="compositionally biased region" description="Polar residues" evidence="2">
    <location>
        <begin position="10"/>
        <end position="23"/>
    </location>
</feature>
<dbReference type="PANTHER" id="PTHR21616:SF2">
    <property type="entry name" value="CENTROSOME AND SPINDLE POLE-ASSOCIATED PROTEIN 1"/>
    <property type="match status" value="1"/>
</dbReference>
<dbReference type="GO" id="GO:0005874">
    <property type="term" value="C:microtubule"/>
    <property type="evidence" value="ECO:0007669"/>
    <property type="project" value="InterPro"/>
</dbReference>
<feature type="region of interest" description="Disordered" evidence="2">
    <location>
        <begin position="711"/>
        <end position="740"/>
    </location>
</feature>
<organism evidence="4 5">
    <name type="scientific">Trematosphaeria pertusa</name>
    <dbReference type="NCBI Taxonomy" id="390896"/>
    <lineage>
        <taxon>Eukaryota</taxon>
        <taxon>Fungi</taxon>
        <taxon>Dikarya</taxon>
        <taxon>Ascomycota</taxon>
        <taxon>Pezizomycotina</taxon>
        <taxon>Dothideomycetes</taxon>
        <taxon>Pleosporomycetidae</taxon>
        <taxon>Pleosporales</taxon>
        <taxon>Massarineae</taxon>
        <taxon>Trematosphaeriaceae</taxon>
        <taxon>Trematosphaeria</taxon>
    </lineage>
</organism>
<reference evidence="4" key="1">
    <citation type="journal article" date="2020" name="Stud. Mycol.">
        <title>101 Dothideomycetes genomes: a test case for predicting lifestyles and emergence of pathogens.</title>
        <authorList>
            <person name="Haridas S."/>
            <person name="Albert R."/>
            <person name="Binder M."/>
            <person name="Bloem J."/>
            <person name="Labutti K."/>
            <person name="Salamov A."/>
            <person name="Andreopoulos B."/>
            <person name="Baker S."/>
            <person name="Barry K."/>
            <person name="Bills G."/>
            <person name="Bluhm B."/>
            <person name="Cannon C."/>
            <person name="Castanera R."/>
            <person name="Culley D."/>
            <person name="Daum C."/>
            <person name="Ezra D."/>
            <person name="Gonzalez J."/>
            <person name="Henrissat B."/>
            <person name="Kuo A."/>
            <person name="Liang C."/>
            <person name="Lipzen A."/>
            <person name="Lutzoni F."/>
            <person name="Magnuson J."/>
            <person name="Mondo S."/>
            <person name="Nolan M."/>
            <person name="Ohm R."/>
            <person name="Pangilinan J."/>
            <person name="Park H.-J."/>
            <person name="Ramirez L."/>
            <person name="Alfaro M."/>
            <person name="Sun H."/>
            <person name="Tritt A."/>
            <person name="Yoshinaga Y."/>
            <person name="Zwiers L.-H."/>
            <person name="Turgeon B."/>
            <person name="Goodwin S."/>
            <person name="Spatafora J."/>
            <person name="Crous P."/>
            <person name="Grigoriev I."/>
        </authorList>
    </citation>
    <scope>NUCLEOTIDE SEQUENCE</scope>
    <source>
        <strain evidence="4">CBS 122368</strain>
    </source>
</reference>
<dbReference type="PROSITE" id="PS50103">
    <property type="entry name" value="ZF_C3H1"/>
    <property type="match status" value="2"/>
</dbReference>
<dbReference type="EMBL" id="ML987208">
    <property type="protein sequence ID" value="KAF2242240.1"/>
    <property type="molecule type" value="Genomic_DNA"/>
</dbReference>
<accession>A0A6A6HXZ5</accession>
<dbReference type="AlphaFoldDB" id="A0A6A6HXZ5"/>
<dbReference type="Gene3D" id="4.10.1000.10">
    <property type="entry name" value="Zinc finger, CCCH-type"/>
    <property type="match status" value="1"/>
</dbReference>
<feature type="zinc finger region" description="C3H1-type" evidence="1">
    <location>
        <begin position="780"/>
        <end position="809"/>
    </location>
</feature>
<keyword evidence="1" id="KW-0479">Metal-binding</keyword>
<name>A0A6A6HXZ5_9PLEO</name>
<feature type="compositionally biased region" description="Basic and acidic residues" evidence="2">
    <location>
        <begin position="639"/>
        <end position="649"/>
    </location>
</feature>
<feature type="zinc finger region" description="C3H1-type" evidence="1">
    <location>
        <begin position="686"/>
        <end position="713"/>
    </location>
</feature>
<evidence type="ECO:0000313" key="5">
    <source>
        <dbReference type="Proteomes" id="UP000800094"/>
    </source>
</evidence>
<proteinExistence type="predicted"/>
<dbReference type="PANTHER" id="PTHR21616">
    <property type="entry name" value="CENTROSOME SPINDLE POLE ASSOCIATED PROTEIN"/>
    <property type="match status" value="1"/>
</dbReference>
<keyword evidence="5" id="KW-1185">Reference proteome</keyword>
<feature type="domain" description="C3H1-type" evidence="3">
    <location>
        <begin position="780"/>
        <end position="809"/>
    </location>
</feature>
<evidence type="ECO:0000259" key="3">
    <source>
        <dbReference type="PROSITE" id="PS50103"/>
    </source>
</evidence>
<feature type="region of interest" description="Disordered" evidence="2">
    <location>
        <begin position="1"/>
        <end position="37"/>
    </location>
</feature>
<gene>
    <name evidence="4" type="ORF">BU26DRAFT_157404</name>
</gene>
<feature type="compositionally biased region" description="Polar residues" evidence="2">
    <location>
        <begin position="715"/>
        <end position="724"/>
    </location>
</feature>
<evidence type="ECO:0000256" key="2">
    <source>
        <dbReference type="SAM" id="MobiDB-lite"/>
    </source>
</evidence>
<feature type="region of interest" description="Disordered" evidence="2">
    <location>
        <begin position="552"/>
        <end position="682"/>
    </location>
</feature>
<dbReference type="GeneID" id="54573405"/>
<dbReference type="GO" id="GO:0000922">
    <property type="term" value="C:spindle pole"/>
    <property type="evidence" value="ECO:0007669"/>
    <property type="project" value="InterPro"/>
</dbReference>
<dbReference type="RefSeq" id="XP_033677244.1">
    <property type="nucleotide sequence ID" value="XM_033820075.1"/>
</dbReference>
<evidence type="ECO:0000256" key="1">
    <source>
        <dbReference type="PROSITE-ProRule" id="PRU00723"/>
    </source>
</evidence>